<organism evidence="1 2">
    <name type="scientific">Colletotrichum truncatum</name>
    <name type="common">Anthracnose fungus</name>
    <name type="synonym">Colletotrichum capsici</name>
    <dbReference type="NCBI Taxonomy" id="5467"/>
    <lineage>
        <taxon>Eukaryota</taxon>
        <taxon>Fungi</taxon>
        <taxon>Dikarya</taxon>
        <taxon>Ascomycota</taxon>
        <taxon>Pezizomycotina</taxon>
        <taxon>Sordariomycetes</taxon>
        <taxon>Hypocreomycetidae</taxon>
        <taxon>Glomerellales</taxon>
        <taxon>Glomerellaceae</taxon>
        <taxon>Colletotrichum</taxon>
        <taxon>Colletotrichum truncatum species complex</taxon>
    </lineage>
</organism>
<evidence type="ECO:0000313" key="2">
    <source>
        <dbReference type="Proteomes" id="UP000805649"/>
    </source>
</evidence>
<comment type="caution">
    <text evidence="1">The sequence shown here is derived from an EMBL/GenBank/DDBJ whole genome shotgun (WGS) entry which is preliminary data.</text>
</comment>
<protein>
    <submittedName>
        <fullName evidence="1">SET domain-containing protein</fullName>
    </submittedName>
</protein>
<evidence type="ECO:0000313" key="1">
    <source>
        <dbReference type="EMBL" id="KAL0937951.1"/>
    </source>
</evidence>
<keyword evidence="2" id="KW-1185">Reference proteome</keyword>
<name>A0ACC3Z1J4_COLTU</name>
<proteinExistence type="predicted"/>
<sequence>MDAIENLLTWAKTQGITINNVGPRALPGRGIGIVATAPIKKGDAVLDVPIPCLKTIRTVPKSISRLFPEDIAVHALLAADIALDTSSSFKTWSAVFPSPQDISSCPLTWPDSLTAHLPAAASSLLSAQREKFESHWTLVSSALPDLTYEAYRYAWLLVNSRTFYHVTPKTAKRSKEDHMILQPVADLLNHSSRGCNVAFDAESFTISADRDYAPGDEIHICYGRHSNDFLLVEYGFVMGDGENEWDEACLDDAILPRLEASHKEQLQDRGFLGNYVADADMVCYRTQVALRTLVLPARRWARFVDGFEDSEVEQGKADEILKELLAAYDNDISSKIEIVNGLSDGEEFQREMLVARWRQVQVLIRTTVQNLKVQ</sequence>
<dbReference type="Proteomes" id="UP000805649">
    <property type="component" value="Unassembled WGS sequence"/>
</dbReference>
<accession>A0ACC3Z1J4</accession>
<gene>
    <name evidence="1" type="ORF">CTRU02_207682</name>
</gene>
<reference evidence="1 2" key="1">
    <citation type="journal article" date="2020" name="Phytopathology">
        <title>Genome Sequence Resources of Colletotrichum truncatum, C. plurivorum, C. musicola, and C. sojae: Four Species Pathogenic to Soybean (Glycine max).</title>
        <authorList>
            <person name="Rogerio F."/>
            <person name="Boufleur T.R."/>
            <person name="Ciampi-Guillardi M."/>
            <person name="Sukno S.A."/>
            <person name="Thon M.R."/>
            <person name="Massola Junior N.S."/>
            <person name="Baroncelli R."/>
        </authorList>
    </citation>
    <scope>NUCLEOTIDE SEQUENCE [LARGE SCALE GENOMIC DNA]</scope>
    <source>
        <strain evidence="1 2">CMES1059</strain>
    </source>
</reference>
<dbReference type="EMBL" id="VUJX02000004">
    <property type="protein sequence ID" value="KAL0937951.1"/>
    <property type="molecule type" value="Genomic_DNA"/>
</dbReference>